<evidence type="ECO:0000313" key="2">
    <source>
        <dbReference type="Proteomes" id="UP000664417"/>
    </source>
</evidence>
<dbReference type="EMBL" id="JAFREP010000018">
    <property type="protein sequence ID" value="MBO1320704.1"/>
    <property type="molecule type" value="Genomic_DNA"/>
</dbReference>
<sequence length="60" mass="6315">MTPIVATLFPRLSAYELRLTADDPGVSMALEHWPARGGGGAVAAVRHVGESPLATVVRVF</sequence>
<protein>
    <submittedName>
        <fullName evidence="1">Uncharacterized protein</fullName>
    </submittedName>
</protein>
<accession>A0A8J7QBL6</accession>
<keyword evidence="2" id="KW-1185">Reference proteome</keyword>
<comment type="caution">
    <text evidence="1">The sequence shown here is derived from an EMBL/GenBank/DDBJ whole genome shotgun (WGS) entry which is preliminary data.</text>
</comment>
<proteinExistence type="predicted"/>
<gene>
    <name evidence="1" type="ORF">J3U88_19655</name>
</gene>
<dbReference type="AlphaFoldDB" id="A0A8J7QBL6"/>
<dbReference type="Proteomes" id="UP000664417">
    <property type="component" value="Unassembled WGS sequence"/>
</dbReference>
<reference evidence="1" key="1">
    <citation type="submission" date="2021-03" db="EMBL/GenBank/DDBJ databases">
        <authorList>
            <person name="Wang G."/>
        </authorList>
    </citation>
    <scope>NUCLEOTIDE SEQUENCE</scope>
    <source>
        <strain evidence="1">KCTC 12899</strain>
    </source>
</reference>
<name>A0A8J7QBL6_9BACT</name>
<evidence type="ECO:0000313" key="1">
    <source>
        <dbReference type="EMBL" id="MBO1320704.1"/>
    </source>
</evidence>
<organism evidence="1 2">
    <name type="scientific">Acanthopleuribacter pedis</name>
    <dbReference type="NCBI Taxonomy" id="442870"/>
    <lineage>
        <taxon>Bacteria</taxon>
        <taxon>Pseudomonadati</taxon>
        <taxon>Acidobacteriota</taxon>
        <taxon>Holophagae</taxon>
        <taxon>Acanthopleuribacterales</taxon>
        <taxon>Acanthopleuribacteraceae</taxon>
        <taxon>Acanthopleuribacter</taxon>
    </lineage>
</organism>